<organism evidence="2 3">
    <name type="scientific">Gelidibacter algens</name>
    <dbReference type="NCBI Taxonomy" id="49280"/>
    <lineage>
        <taxon>Bacteria</taxon>
        <taxon>Pseudomonadati</taxon>
        <taxon>Bacteroidota</taxon>
        <taxon>Flavobacteriia</taxon>
        <taxon>Flavobacteriales</taxon>
        <taxon>Flavobacteriaceae</taxon>
        <taxon>Gelidibacter</taxon>
    </lineage>
</organism>
<evidence type="ECO:0000256" key="1">
    <source>
        <dbReference type="SAM" id="Phobius"/>
    </source>
</evidence>
<proteinExistence type="predicted"/>
<name>A0A327S0T7_9FLAO</name>
<dbReference type="AlphaFoldDB" id="A0A327S0T7"/>
<evidence type="ECO:0000313" key="2">
    <source>
        <dbReference type="EMBL" id="RAJ22461.1"/>
    </source>
</evidence>
<accession>A0A327S0T7</accession>
<reference evidence="2 3" key="1">
    <citation type="submission" date="2018-06" db="EMBL/GenBank/DDBJ databases">
        <title>Genomic Encyclopedia of Archaeal and Bacterial Type Strains, Phase II (KMG-II): from individual species to whole genera.</title>
        <authorList>
            <person name="Goeker M."/>
        </authorList>
    </citation>
    <scope>NUCLEOTIDE SEQUENCE [LARGE SCALE GENOMIC DNA]</scope>
    <source>
        <strain evidence="2 3">DSM 12408</strain>
    </source>
</reference>
<keyword evidence="1" id="KW-1133">Transmembrane helix</keyword>
<feature type="transmembrane region" description="Helical" evidence="1">
    <location>
        <begin position="35"/>
        <end position="52"/>
    </location>
</feature>
<keyword evidence="1" id="KW-0812">Transmembrane</keyword>
<dbReference type="Proteomes" id="UP000248987">
    <property type="component" value="Unassembled WGS sequence"/>
</dbReference>
<keyword evidence="3" id="KW-1185">Reference proteome</keyword>
<comment type="caution">
    <text evidence="2">The sequence shown here is derived from an EMBL/GenBank/DDBJ whole genome shotgun (WGS) entry which is preliminary data.</text>
</comment>
<gene>
    <name evidence="2" type="ORF">LX77_02406</name>
</gene>
<evidence type="ECO:0000313" key="3">
    <source>
        <dbReference type="Proteomes" id="UP000248987"/>
    </source>
</evidence>
<keyword evidence="1" id="KW-0472">Membrane</keyword>
<sequence length="66" mass="7608">MTPGTQPQSHNKNTIIIEPQPLSITAKGGQKIERITLQIPMILMILMIDVFVRREIMEFVTVDFRK</sequence>
<dbReference type="EMBL" id="QLLQ01000009">
    <property type="protein sequence ID" value="RAJ22461.1"/>
    <property type="molecule type" value="Genomic_DNA"/>
</dbReference>
<protein>
    <submittedName>
        <fullName evidence="2">Uncharacterized protein</fullName>
    </submittedName>
</protein>